<evidence type="ECO:0000313" key="1">
    <source>
        <dbReference type="EMBL" id="KAK7262194.1"/>
    </source>
</evidence>
<gene>
    <name evidence="1" type="ORF">RJT34_29756</name>
</gene>
<dbReference type="EMBL" id="JAYKXN010000008">
    <property type="protein sequence ID" value="KAK7262194.1"/>
    <property type="molecule type" value="Genomic_DNA"/>
</dbReference>
<proteinExistence type="predicted"/>
<dbReference type="Proteomes" id="UP001359559">
    <property type="component" value="Unassembled WGS sequence"/>
</dbReference>
<evidence type="ECO:0000313" key="2">
    <source>
        <dbReference type="Proteomes" id="UP001359559"/>
    </source>
</evidence>
<reference evidence="1 2" key="1">
    <citation type="submission" date="2024-01" db="EMBL/GenBank/DDBJ databases">
        <title>The genomes of 5 underutilized Papilionoideae crops provide insights into root nodulation and disease resistance.</title>
        <authorList>
            <person name="Yuan L."/>
        </authorList>
    </citation>
    <scope>NUCLEOTIDE SEQUENCE [LARGE SCALE GENOMIC DNA]</scope>
    <source>
        <strain evidence="1">LY-2023</strain>
        <tissue evidence="1">Leaf</tissue>
    </source>
</reference>
<organism evidence="1 2">
    <name type="scientific">Clitoria ternatea</name>
    <name type="common">Butterfly pea</name>
    <dbReference type="NCBI Taxonomy" id="43366"/>
    <lineage>
        <taxon>Eukaryota</taxon>
        <taxon>Viridiplantae</taxon>
        <taxon>Streptophyta</taxon>
        <taxon>Embryophyta</taxon>
        <taxon>Tracheophyta</taxon>
        <taxon>Spermatophyta</taxon>
        <taxon>Magnoliopsida</taxon>
        <taxon>eudicotyledons</taxon>
        <taxon>Gunneridae</taxon>
        <taxon>Pentapetalae</taxon>
        <taxon>rosids</taxon>
        <taxon>fabids</taxon>
        <taxon>Fabales</taxon>
        <taxon>Fabaceae</taxon>
        <taxon>Papilionoideae</taxon>
        <taxon>50 kb inversion clade</taxon>
        <taxon>NPAAA clade</taxon>
        <taxon>indigoferoid/millettioid clade</taxon>
        <taxon>Phaseoleae</taxon>
        <taxon>Clitoria</taxon>
    </lineage>
</organism>
<accession>A0AAN9I217</accession>
<protein>
    <submittedName>
        <fullName evidence="1">Uncharacterized protein</fullName>
    </submittedName>
</protein>
<name>A0AAN9I217_CLITE</name>
<comment type="caution">
    <text evidence="1">The sequence shown here is derived from an EMBL/GenBank/DDBJ whole genome shotgun (WGS) entry which is preliminary data.</text>
</comment>
<keyword evidence="2" id="KW-1185">Reference proteome</keyword>
<dbReference type="AlphaFoldDB" id="A0AAN9I217"/>
<sequence>MKRGIEEFLGFTYFVLDHTSKCHQGTNKGITKYKLELKALYWLFTYVLSTRHILPHRLIKEFPRQTNFASSARVVLPGVLLCG</sequence>